<dbReference type="AlphaFoldDB" id="A0A2H9ULB7"/>
<reference evidence="3 4" key="1">
    <citation type="submission" date="2017-11" db="EMBL/GenBank/DDBJ databases">
        <authorList>
            <person name="Han C.G."/>
        </authorList>
    </citation>
    <scope>NUCLEOTIDE SEQUENCE [LARGE SCALE GENOMIC DNA]</scope>
    <source>
        <strain evidence="3 4">ANC 5347</strain>
    </source>
</reference>
<dbReference type="PANTHER" id="PTHR35149:SF1">
    <property type="entry name" value="DUF5655 DOMAIN-CONTAINING PROTEIN"/>
    <property type="match status" value="1"/>
</dbReference>
<gene>
    <name evidence="3" type="ORF">CU320_08625</name>
</gene>
<proteinExistence type="predicted"/>
<protein>
    <recommendedName>
        <fullName evidence="5">DUF262 domain-containing protein</fullName>
    </recommendedName>
</protein>
<evidence type="ECO:0008006" key="5">
    <source>
        <dbReference type="Google" id="ProtNLM"/>
    </source>
</evidence>
<evidence type="ECO:0000259" key="1">
    <source>
        <dbReference type="Pfam" id="PF03235"/>
    </source>
</evidence>
<dbReference type="EMBL" id="PGOZ01000009">
    <property type="protein sequence ID" value="PJI32487.1"/>
    <property type="molecule type" value="Genomic_DNA"/>
</dbReference>
<dbReference type="Pfam" id="PF07510">
    <property type="entry name" value="GmrSD_C"/>
    <property type="match status" value="1"/>
</dbReference>
<comment type="caution">
    <text evidence="3">The sequence shown here is derived from an EMBL/GenBank/DDBJ whole genome shotgun (WGS) entry which is preliminary data.</text>
</comment>
<dbReference type="Proteomes" id="UP000242351">
    <property type="component" value="Unassembled WGS sequence"/>
</dbReference>
<sequence>MLSANKEQISSFLEGSLQFHIPFFQRPYVWKIENWQEFFDSILEQLNKEDSNSSEHFIGTIIVQQKQVKKMGANEYDLVDGQQRLTTICLLIRAIHDEIKSPNLKEWIKNLVVFTDRYGNKNPRIIHSKNDKKKFEAILVNENDNSEIWEEVQDLNLVTLEQYIDLSLKNDAIHGCYMYFRKRLITMLDEQLTDEERDEFLTNFLDIVLNNLPIIHMALSNSDDVQEIFDTINSQGVKLTTAELLKNFLFRNDSESITLYQDNWYSVFEENEDDIEFWSSERTSGRIRRSTIELFLYSYLVITKEAPVRLEKLFKEYKALIKEKNKDELALFIKDLKDHAVVYRQIPDGIDLRSLAYSEYKKRFFQIISEFEITTIMPLMLYIMKQVKDEDELKKILATLESYIARRTICKLTTKNYNNLFLGLLVEIKKWDKVTSQKILDKLVFYTDDTNIFPTDQQVKDAVLGKALINKYTREILYIISLYDLSDCKVDNHTLSLEGFSLEHLMPKKWQNNWDIPDSKELIDQNNYKLLTLGNLALIKGSLNSKLRDSAWKNKRKELDTYSTLLRTRECLSKEVWDVSTINERGEKLYETIVKVWKYQ</sequence>
<dbReference type="InterPro" id="IPR011089">
    <property type="entry name" value="GmrSD_C"/>
</dbReference>
<dbReference type="PANTHER" id="PTHR35149">
    <property type="entry name" value="SLL5132 PROTEIN"/>
    <property type="match status" value="1"/>
</dbReference>
<accession>A0A2H9ULB7</accession>
<dbReference type="RefSeq" id="WP_100357739.1">
    <property type="nucleotide sequence ID" value="NZ_PGOZ01000009.1"/>
</dbReference>
<evidence type="ECO:0000259" key="2">
    <source>
        <dbReference type="Pfam" id="PF07510"/>
    </source>
</evidence>
<evidence type="ECO:0000313" key="3">
    <source>
        <dbReference type="EMBL" id="PJI32487.1"/>
    </source>
</evidence>
<organism evidence="3 4">
    <name type="scientific">Acinetobacter pseudolwoffii</name>
    <dbReference type="NCBI Taxonomy" id="2053287"/>
    <lineage>
        <taxon>Bacteria</taxon>
        <taxon>Pseudomonadati</taxon>
        <taxon>Pseudomonadota</taxon>
        <taxon>Gammaproteobacteria</taxon>
        <taxon>Moraxellales</taxon>
        <taxon>Moraxellaceae</taxon>
        <taxon>Acinetobacter</taxon>
    </lineage>
</organism>
<reference evidence="3 4" key="2">
    <citation type="submission" date="2017-12" db="EMBL/GenBank/DDBJ databases">
        <title>Revising the taxonomy of the Acinetobacter lwoffii group: the description of Acinetobacter pseudolwoffii sp. nov. and emended description of Acinetobacter lwoffii.</title>
        <authorList>
            <person name="Nemec A."/>
        </authorList>
    </citation>
    <scope>NUCLEOTIDE SEQUENCE [LARGE SCALE GENOMIC DNA]</scope>
    <source>
        <strain evidence="3 4">ANC 5347</strain>
    </source>
</reference>
<evidence type="ECO:0000313" key="4">
    <source>
        <dbReference type="Proteomes" id="UP000242351"/>
    </source>
</evidence>
<feature type="domain" description="GmrSD restriction endonucleases N-terminal" evidence="1">
    <location>
        <begin position="10"/>
        <end position="250"/>
    </location>
</feature>
<name>A0A2H9ULB7_9GAMM</name>
<feature type="domain" description="GmrSD restriction endonucleases C-terminal" evidence="2">
    <location>
        <begin position="454"/>
        <end position="591"/>
    </location>
</feature>
<dbReference type="InterPro" id="IPR004919">
    <property type="entry name" value="GmrSD_N"/>
</dbReference>
<dbReference type="Pfam" id="PF03235">
    <property type="entry name" value="GmrSD_N"/>
    <property type="match status" value="1"/>
</dbReference>